<evidence type="ECO:0000256" key="2">
    <source>
        <dbReference type="ARBA" id="ARBA00023157"/>
    </source>
</evidence>
<keyword evidence="2" id="KW-1015">Disulfide bond</keyword>
<evidence type="ECO:0000256" key="4">
    <source>
        <dbReference type="ARBA" id="ARBA00023319"/>
    </source>
</evidence>
<dbReference type="EMBL" id="JAUNZN010000014">
    <property type="protein sequence ID" value="KAK4812638.1"/>
    <property type="molecule type" value="Genomic_DNA"/>
</dbReference>
<keyword evidence="6" id="KW-0472">Membrane</keyword>
<dbReference type="Pfam" id="PF07654">
    <property type="entry name" value="C1-set"/>
    <property type="match status" value="2"/>
</dbReference>
<dbReference type="InterPro" id="IPR013106">
    <property type="entry name" value="Ig_V-set"/>
</dbReference>
<keyword evidence="1" id="KW-0732">Signal</keyword>
<evidence type="ECO:0000256" key="1">
    <source>
        <dbReference type="ARBA" id="ARBA00022729"/>
    </source>
</evidence>
<evidence type="ECO:0000313" key="8">
    <source>
        <dbReference type="EMBL" id="KAK4812638.1"/>
    </source>
</evidence>
<name>A0AAN7MME5_MYCAM</name>
<dbReference type="SMART" id="SM00406">
    <property type="entry name" value="IGv"/>
    <property type="match status" value="1"/>
</dbReference>
<dbReference type="SMART" id="SM00409">
    <property type="entry name" value="IG"/>
    <property type="match status" value="2"/>
</dbReference>
<dbReference type="InterPro" id="IPR007110">
    <property type="entry name" value="Ig-like_dom"/>
</dbReference>
<dbReference type="Pfam" id="PF07686">
    <property type="entry name" value="V-set"/>
    <property type="match status" value="1"/>
</dbReference>
<feature type="transmembrane region" description="Helical" evidence="6">
    <location>
        <begin position="662"/>
        <end position="686"/>
    </location>
</feature>
<dbReference type="InterPro" id="IPR003006">
    <property type="entry name" value="Ig/MHC_CS"/>
</dbReference>
<keyword evidence="6" id="KW-0812">Transmembrane</keyword>
<dbReference type="InterPro" id="IPR003598">
    <property type="entry name" value="Ig_sub2"/>
</dbReference>
<dbReference type="FunFam" id="2.60.40.10:FF:000295">
    <property type="entry name" value="Tyrosine-protein phosphatase non-receptor type substrate 1"/>
    <property type="match status" value="1"/>
</dbReference>
<feature type="domain" description="Ig-like" evidence="7">
    <location>
        <begin position="438"/>
        <end position="546"/>
    </location>
</feature>
<feature type="compositionally biased region" description="Basic and acidic residues" evidence="5">
    <location>
        <begin position="694"/>
        <end position="705"/>
    </location>
</feature>
<proteinExistence type="predicted"/>
<keyword evidence="4" id="KW-0393">Immunoglobulin domain</keyword>
<evidence type="ECO:0000256" key="5">
    <source>
        <dbReference type="SAM" id="MobiDB-lite"/>
    </source>
</evidence>
<feature type="compositionally biased region" description="Polar residues" evidence="5">
    <location>
        <begin position="706"/>
        <end position="718"/>
    </location>
</feature>
<protein>
    <recommendedName>
        <fullName evidence="7">Ig-like domain-containing protein</fullName>
    </recommendedName>
</protein>
<dbReference type="InterPro" id="IPR036179">
    <property type="entry name" value="Ig-like_dom_sf"/>
</dbReference>
<evidence type="ECO:0000313" key="9">
    <source>
        <dbReference type="Proteomes" id="UP001333110"/>
    </source>
</evidence>
<accession>A0AAN7MME5</accession>
<dbReference type="SMART" id="SM00408">
    <property type="entry name" value="IGc2"/>
    <property type="match status" value="1"/>
</dbReference>
<dbReference type="SUPFAM" id="SSF48726">
    <property type="entry name" value="Immunoglobulin"/>
    <property type="match status" value="3"/>
</dbReference>
<keyword evidence="6" id="KW-1133">Transmembrane helix</keyword>
<feature type="region of interest" description="Disordered" evidence="5">
    <location>
        <begin position="694"/>
        <end position="718"/>
    </location>
</feature>
<dbReference type="Proteomes" id="UP001333110">
    <property type="component" value="Unassembled WGS sequence"/>
</dbReference>
<evidence type="ECO:0000256" key="3">
    <source>
        <dbReference type="ARBA" id="ARBA00023180"/>
    </source>
</evidence>
<evidence type="ECO:0000259" key="7">
    <source>
        <dbReference type="PROSITE" id="PS50835"/>
    </source>
</evidence>
<keyword evidence="9" id="KW-1185">Reference proteome</keyword>
<feature type="domain" description="Ig-like" evidence="7">
    <location>
        <begin position="547"/>
        <end position="642"/>
    </location>
</feature>
<reference evidence="8 9" key="1">
    <citation type="journal article" date="2023" name="J. Hered.">
        <title>Chromosome-level genome of the wood stork (Mycteria americana) provides insight into avian chromosome evolution.</title>
        <authorList>
            <person name="Flamio R. Jr."/>
            <person name="Ramstad K.M."/>
        </authorList>
    </citation>
    <scope>NUCLEOTIDE SEQUENCE [LARGE SCALE GENOMIC DNA]</scope>
    <source>
        <strain evidence="8">JAX WOST 10</strain>
    </source>
</reference>
<dbReference type="InterPro" id="IPR003599">
    <property type="entry name" value="Ig_sub"/>
</dbReference>
<evidence type="ECO:0000256" key="6">
    <source>
        <dbReference type="SAM" id="Phobius"/>
    </source>
</evidence>
<organism evidence="8 9">
    <name type="scientific">Mycteria americana</name>
    <name type="common">Wood stork</name>
    <dbReference type="NCBI Taxonomy" id="33587"/>
    <lineage>
        <taxon>Eukaryota</taxon>
        <taxon>Metazoa</taxon>
        <taxon>Chordata</taxon>
        <taxon>Craniata</taxon>
        <taxon>Vertebrata</taxon>
        <taxon>Euteleostomi</taxon>
        <taxon>Archelosauria</taxon>
        <taxon>Archosauria</taxon>
        <taxon>Dinosauria</taxon>
        <taxon>Saurischia</taxon>
        <taxon>Theropoda</taxon>
        <taxon>Coelurosauria</taxon>
        <taxon>Aves</taxon>
        <taxon>Neognathae</taxon>
        <taxon>Neoaves</taxon>
        <taxon>Aequornithes</taxon>
        <taxon>Ciconiiformes</taxon>
        <taxon>Ciconiidae</taxon>
        <taxon>Mycteria</taxon>
    </lineage>
</organism>
<dbReference type="InterPro" id="IPR013783">
    <property type="entry name" value="Ig-like_fold"/>
</dbReference>
<dbReference type="PROSITE" id="PS00290">
    <property type="entry name" value="IG_MHC"/>
    <property type="match status" value="1"/>
</dbReference>
<feature type="region of interest" description="Disordered" evidence="5">
    <location>
        <begin position="400"/>
        <end position="432"/>
    </location>
</feature>
<dbReference type="AlphaFoldDB" id="A0AAN7MME5"/>
<feature type="domain" description="Ig-like" evidence="7">
    <location>
        <begin position="241"/>
        <end position="334"/>
    </location>
</feature>
<keyword evidence="3" id="KW-0325">Glycoprotein</keyword>
<dbReference type="InterPro" id="IPR051755">
    <property type="entry name" value="Ig-like_CS_Receptor"/>
</dbReference>
<dbReference type="SMART" id="SM00407">
    <property type="entry name" value="IGc1"/>
    <property type="match status" value="2"/>
</dbReference>
<dbReference type="Gene3D" id="2.60.40.10">
    <property type="entry name" value="Immunoglobulins"/>
    <property type="match status" value="3"/>
</dbReference>
<gene>
    <name evidence="8" type="ORF">QYF61_012148</name>
</gene>
<sequence length="794" mass="84542">MQLQPCSRRGWSVRSQRCSAAAGVTCSNTVVSARPRHRFCVPLASSGIAARGSTRPPPSAGGLKLFSHLSPALLKNVPFSNDLYRNLIRFSHNNYIGMASVAKINLSRSRVGDGAAVSAAPAVFRERGAAAPVPAGLSRLAPGAPAASSEPLSLPALAADPPKVDFGFACLQKSGAPAIFLETLGLSPCLAVHAGSAGTAPSPVVPATQRCALSPSRRRGGQAGSRAGCAVPDETRSVFSPGVGAQMGQAFELRQPQDKVLVKVGETLTLTCTTSGGGPTGAVKWLKGWGSGNETVYEQKSSLPRVTRVVGGSDTNFSIRIGDVHVEDAGTYYCVKFDKSLQGDVVFQRGKGTEVLVHGEWGSQSSSWWEPALLGAAPGTAQPILARWALLGVSGHGEGGLGGRSQDASVPLRETPLPAAPGPGAGGRARSDGPMLLPAAKPTPPVVSGPDRRAGLRQAVSFTCTAGGFYPKDIGVKWLKDDHQISALQPQITPVRTNSSYNMSSTVTVLLQEDDVRSQLVCEVQHATLPAPMRGKYQLSKALRVSPSVRVDLPSPVEVNKTVNFTCRVQGFYPEDVAVTWLENGREMKVENTSQLVKTPRGLFELRSLVEVKATEEKNGSTFTCRVVHDGQDPVNKTATLWIAVPAREGLSDRSLSDNGNFVIYIVVGVVCTVLVLLVVAILYLIRAKQSKGKETKLHEPEKSSEATTQESDPNNLTYADLNFEKERKTIRRMVEMSQQSEYASIQTSRAPAGNDNLTYADLDMVHLSKAPRRPAPHPEEASSEYASVQIPRK</sequence>
<dbReference type="PANTHER" id="PTHR19971">
    <property type="entry name" value="SIGNAL-REGULATORY PROTEIN BETA"/>
    <property type="match status" value="1"/>
</dbReference>
<comment type="caution">
    <text evidence="8">The sequence shown here is derived from an EMBL/GenBank/DDBJ whole genome shotgun (WGS) entry which is preliminary data.</text>
</comment>
<dbReference type="PROSITE" id="PS50835">
    <property type="entry name" value="IG_LIKE"/>
    <property type="match status" value="3"/>
</dbReference>
<dbReference type="InterPro" id="IPR003597">
    <property type="entry name" value="Ig_C1-set"/>
</dbReference>
<feature type="region of interest" description="Disordered" evidence="5">
    <location>
        <begin position="769"/>
        <end position="794"/>
    </location>
</feature>